<dbReference type="AlphaFoldDB" id="A0A504JGV0"/>
<protein>
    <submittedName>
        <fullName evidence="4">Response regulator transcription factor</fullName>
    </submittedName>
</protein>
<accession>A0A504JGV0</accession>
<gene>
    <name evidence="4" type="ORF">FHK87_10085</name>
</gene>
<dbReference type="InterPro" id="IPR011006">
    <property type="entry name" value="CheY-like_superfamily"/>
</dbReference>
<name>A0A504JGV0_9FLAO</name>
<dbReference type="GO" id="GO:0003677">
    <property type="term" value="F:DNA binding"/>
    <property type="evidence" value="ECO:0007669"/>
    <property type="project" value="InterPro"/>
</dbReference>
<feature type="modified residue" description="4-aspartylphosphate" evidence="1">
    <location>
        <position position="55"/>
    </location>
</feature>
<dbReference type="InterPro" id="IPR007492">
    <property type="entry name" value="LytTR_DNA-bd_dom"/>
</dbReference>
<evidence type="ECO:0000256" key="1">
    <source>
        <dbReference type="PROSITE-ProRule" id="PRU00169"/>
    </source>
</evidence>
<dbReference type="Proteomes" id="UP000315540">
    <property type="component" value="Unassembled WGS sequence"/>
</dbReference>
<organism evidence="4 5">
    <name type="scientific">Aquimarina algicola</name>
    <dbReference type="NCBI Taxonomy" id="2589995"/>
    <lineage>
        <taxon>Bacteria</taxon>
        <taxon>Pseudomonadati</taxon>
        <taxon>Bacteroidota</taxon>
        <taxon>Flavobacteriia</taxon>
        <taxon>Flavobacteriales</taxon>
        <taxon>Flavobacteriaceae</taxon>
        <taxon>Aquimarina</taxon>
    </lineage>
</organism>
<feature type="domain" description="Response regulatory" evidence="2">
    <location>
        <begin position="2"/>
        <end position="116"/>
    </location>
</feature>
<evidence type="ECO:0000259" key="2">
    <source>
        <dbReference type="PROSITE" id="PS50110"/>
    </source>
</evidence>
<dbReference type="PANTHER" id="PTHR37299:SF1">
    <property type="entry name" value="STAGE 0 SPORULATION PROTEIN A HOMOLOG"/>
    <property type="match status" value="1"/>
</dbReference>
<dbReference type="InterPro" id="IPR046947">
    <property type="entry name" value="LytR-like"/>
</dbReference>
<dbReference type="Gene3D" id="3.40.50.2300">
    <property type="match status" value="1"/>
</dbReference>
<comment type="caution">
    <text evidence="4">The sequence shown here is derived from an EMBL/GenBank/DDBJ whole genome shotgun (WGS) entry which is preliminary data.</text>
</comment>
<dbReference type="Pfam" id="PF00072">
    <property type="entry name" value="Response_reg"/>
    <property type="match status" value="1"/>
</dbReference>
<evidence type="ECO:0000313" key="5">
    <source>
        <dbReference type="Proteomes" id="UP000315540"/>
    </source>
</evidence>
<keyword evidence="1" id="KW-0597">Phosphoprotein</keyword>
<evidence type="ECO:0000313" key="4">
    <source>
        <dbReference type="EMBL" id="TPN87912.1"/>
    </source>
</evidence>
<dbReference type="GO" id="GO:0000156">
    <property type="term" value="F:phosphorelay response regulator activity"/>
    <property type="evidence" value="ECO:0007669"/>
    <property type="project" value="InterPro"/>
</dbReference>
<evidence type="ECO:0000259" key="3">
    <source>
        <dbReference type="PROSITE" id="PS50930"/>
    </source>
</evidence>
<sequence>MKILVIEDEQRIAKRILRMTREFFLNALLEITHIESLEAGITYIQNHTVDLVLLDLNLNGENGFDLLKNTISESFHTIIISAYKEQALKAFEYGVLDFVPKPFNRERLHLAFNRVLNKEAIDTTTNIKFLAIKKRGEIKLIHIDQVLYIKGAGIYSELVLTNSDTFLHDKSLEKLAQLLPEQFVRIHKSYIIKITEVRTIKVSSGSKYSVELKNDEILPIGRTRYKDVKDKILG</sequence>
<dbReference type="OrthoDB" id="9781059at2"/>
<dbReference type="SMART" id="SM00850">
    <property type="entry name" value="LytTR"/>
    <property type="match status" value="1"/>
</dbReference>
<dbReference type="Pfam" id="PF04397">
    <property type="entry name" value="LytTR"/>
    <property type="match status" value="1"/>
</dbReference>
<dbReference type="EMBL" id="VFWZ01000002">
    <property type="protein sequence ID" value="TPN87912.1"/>
    <property type="molecule type" value="Genomic_DNA"/>
</dbReference>
<feature type="domain" description="HTH LytTR-type" evidence="3">
    <location>
        <begin position="130"/>
        <end position="234"/>
    </location>
</feature>
<keyword evidence="5" id="KW-1185">Reference proteome</keyword>
<proteinExistence type="predicted"/>
<dbReference type="Gene3D" id="2.40.50.1020">
    <property type="entry name" value="LytTr DNA-binding domain"/>
    <property type="match status" value="1"/>
</dbReference>
<dbReference type="PROSITE" id="PS50110">
    <property type="entry name" value="RESPONSE_REGULATORY"/>
    <property type="match status" value="1"/>
</dbReference>
<dbReference type="PANTHER" id="PTHR37299">
    <property type="entry name" value="TRANSCRIPTIONAL REGULATOR-RELATED"/>
    <property type="match status" value="1"/>
</dbReference>
<dbReference type="InterPro" id="IPR001789">
    <property type="entry name" value="Sig_transdc_resp-reg_receiver"/>
</dbReference>
<reference evidence="4 5" key="1">
    <citation type="submission" date="2019-06" db="EMBL/GenBank/DDBJ databases">
        <authorList>
            <person name="Meng X."/>
        </authorList>
    </citation>
    <scope>NUCLEOTIDE SEQUENCE [LARGE SCALE GENOMIC DNA]</scope>
    <source>
        <strain evidence="4 5">M625</strain>
    </source>
</reference>
<dbReference type="SUPFAM" id="SSF52172">
    <property type="entry name" value="CheY-like"/>
    <property type="match status" value="1"/>
</dbReference>
<dbReference type="SMART" id="SM00448">
    <property type="entry name" value="REC"/>
    <property type="match status" value="1"/>
</dbReference>
<dbReference type="RefSeq" id="WP_140592551.1">
    <property type="nucleotide sequence ID" value="NZ_VFWZ01000002.1"/>
</dbReference>
<dbReference type="PROSITE" id="PS50930">
    <property type="entry name" value="HTH_LYTTR"/>
    <property type="match status" value="1"/>
</dbReference>